<dbReference type="InterPro" id="IPR050091">
    <property type="entry name" value="PKS_NRPS_Biosynth_Enz"/>
</dbReference>
<dbReference type="Proteomes" id="UP000286045">
    <property type="component" value="Unassembled WGS sequence"/>
</dbReference>
<dbReference type="InterPro" id="IPR029058">
    <property type="entry name" value="AB_hydrolase_fold"/>
</dbReference>
<dbReference type="SMART" id="SM00827">
    <property type="entry name" value="PKS_AT"/>
    <property type="match status" value="1"/>
</dbReference>
<evidence type="ECO:0000256" key="2">
    <source>
        <dbReference type="ARBA" id="ARBA00022553"/>
    </source>
</evidence>
<organism evidence="5 6">
    <name type="scientific">Xylaria grammica</name>
    <dbReference type="NCBI Taxonomy" id="363999"/>
    <lineage>
        <taxon>Eukaryota</taxon>
        <taxon>Fungi</taxon>
        <taxon>Dikarya</taxon>
        <taxon>Ascomycota</taxon>
        <taxon>Pezizomycotina</taxon>
        <taxon>Sordariomycetes</taxon>
        <taxon>Xylariomycetidae</taxon>
        <taxon>Xylariales</taxon>
        <taxon>Xylariaceae</taxon>
        <taxon>Xylaria</taxon>
    </lineage>
</organism>
<dbReference type="Pfam" id="PF00975">
    <property type="entry name" value="Thioesterase"/>
    <property type="match status" value="1"/>
</dbReference>
<dbReference type="InterPro" id="IPR036736">
    <property type="entry name" value="ACP-like_sf"/>
</dbReference>
<feature type="domain" description="Malonyl-CoA:ACP transacylase (MAT)" evidence="4">
    <location>
        <begin position="67"/>
        <end position="297"/>
    </location>
</feature>
<dbReference type="Gene3D" id="3.40.47.10">
    <property type="match status" value="1"/>
</dbReference>
<dbReference type="EMBL" id="RYZI01000113">
    <property type="protein sequence ID" value="RWA10461.1"/>
    <property type="molecule type" value="Genomic_DNA"/>
</dbReference>
<dbReference type="SUPFAM" id="SSF53901">
    <property type="entry name" value="Thiolase-like"/>
    <property type="match status" value="1"/>
</dbReference>
<reference evidence="5 6" key="1">
    <citation type="submission" date="2018-12" db="EMBL/GenBank/DDBJ databases">
        <title>Draft genome sequence of Xylaria grammica IHI A82.</title>
        <authorList>
            <person name="Buettner E."/>
            <person name="Kellner H."/>
        </authorList>
    </citation>
    <scope>NUCLEOTIDE SEQUENCE [LARGE SCALE GENOMIC DNA]</scope>
    <source>
        <strain evidence="5 6">IHI A82</strain>
    </source>
</reference>
<keyword evidence="2" id="KW-0597">Phosphoprotein</keyword>
<dbReference type="GO" id="GO:0044550">
    <property type="term" value="P:secondary metabolite biosynthetic process"/>
    <property type="evidence" value="ECO:0007669"/>
    <property type="project" value="TreeGrafter"/>
</dbReference>
<dbReference type="Gene3D" id="3.40.366.10">
    <property type="entry name" value="Malonyl-Coenzyme A Acyl Carrier Protein, domain 2"/>
    <property type="match status" value="1"/>
</dbReference>
<dbReference type="InterPro" id="IPR016036">
    <property type="entry name" value="Malonyl_transacylase_ACP-bd"/>
</dbReference>
<dbReference type="SUPFAM" id="SSF47336">
    <property type="entry name" value="ACP-like"/>
    <property type="match status" value="1"/>
</dbReference>
<evidence type="ECO:0000313" key="6">
    <source>
        <dbReference type="Proteomes" id="UP000286045"/>
    </source>
</evidence>
<dbReference type="InterPro" id="IPR001031">
    <property type="entry name" value="Thioesterase"/>
</dbReference>
<evidence type="ECO:0000256" key="1">
    <source>
        <dbReference type="ARBA" id="ARBA00022450"/>
    </source>
</evidence>
<dbReference type="SUPFAM" id="SSF55048">
    <property type="entry name" value="Probable ACP-binding domain of malonyl-CoA ACP transacylase"/>
    <property type="match status" value="1"/>
</dbReference>
<evidence type="ECO:0000256" key="3">
    <source>
        <dbReference type="ARBA" id="ARBA00022679"/>
    </source>
</evidence>
<dbReference type="Pfam" id="PF00550">
    <property type="entry name" value="PP-binding"/>
    <property type="match status" value="1"/>
</dbReference>
<proteinExistence type="predicted"/>
<gene>
    <name evidence="5" type="ORF">EKO27_g4652</name>
</gene>
<dbReference type="STRING" id="363999.A0A439D7U6"/>
<dbReference type="InterPro" id="IPR014043">
    <property type="entry name" value="Acyl_transferase_dom"/>
</dbReference>
<protein>
    <recommendedName>
        <fullName evidence="4">Malonyl-CoA:ACP transacylase (MAT) domain-containing protein</fullName>
    </recommendedName>
</protein>
<evidence type="ECO:0000313" key="5">
    <source>
        <dbReference type="EMBL" id="RWA10461.1"/>
    </source>
</evidence>
<sequence>MSTRYCAESRVFGGYFKPSSPLHIGSLKANVGHSGSAAGVSSVIKGALILKNGVIPPQAVITSTAQLHPGFAELDMSSMSIDSELAILERSKKQNTSEEFRRCDLILGHSIGEYAALAVAGVLAVADTLWLVAKRARCFEASFQNGEYGMLSLSVTSDEILVLLRDHGLCNTCNIACFNGNTSHVVGGPMMHLRKLENCEKLGASSLEKAYASGLSVDWPEFYGPFTGESRFLDLLTFAFGLKTFWQPYTTATSITEAFTLGIPDNPGSHEAVAEVKPTATPEQEKGAFTPTPCHNDSLVHIGDFALNIKLSYDGMDTFYFCSGIGSITPPTNRVRTNYRSYSRTPRTSEGESRADIYILSENQLVGVVAGLMFPLIAEAGVDPRNIEDSTNLPELGVDSLMGIAIVRKTKSNTGQILLVSMFSELRAIRDVRERLGSVNNKISPDKGPSEFSNKIVSEAGDKVSCPQTNKFGTRYPPNLSARPEDLTARYRSNAVLLRHDAHSPTYPPILVAGSNGSASIYTQPPTLRSSTPIWVLESPFLSCPTEMAYTVEEIAPIYVAALKVIQPTDLYLLGGYSASAVHAYEIARLLLNGGEEVDRLTLVGVKAHLPGETWDEAPQMADVEMLRTVVQAEGNVRMLGIPTGRLENGGLFTTLQCMYKCPSPWSRAAGQRAAQS</sequence>
<dbReference type="PANTHER" id="PTHR43775:SF37">
    <property type="entry name" value="SI:DKEY-61P9.11"/>
    <property type="match status" value="1"/>
</dbReference>
<dbReference type="InterPro" id="IPR042104">
    <property type="entry name" value="PKS_dehydratase_sf"/>
</dbReference>
<dbReference type="GO" id="GO:0004312">
    <property type="term" value="F:fatty acid synthase activity"/>
    <property type="evidence" value="ECO:0007669"/>
    <property type="project" value="TreeGrafter"/>
</dbReference>
<dbReference type="InterPro" id="IPR016039">
    <property type="entry name" value="Thiolase-like"/>
</dbReference>
<name>A0A439D7U6_9PEZI</name>
<accession>A0A439D7U6</accession>
<dbReference type="Pfam" id="PF00698">
    <property type="entry name" value="Acyl_transf_1"/>
    <property type="match status" value="1"/>
</dbReference>
<evidence type="ECO:0000259" key="4">
    <source>
        <dbReference type="SMART" id="SM00827"/>
    </source>
</evidence>
<dbReference type="InterPro" id="IPR001227">
    <property type="entry name" value="Ac_transferase_dom_sf"/>
</dbReference>
<dbReference type="SUPFAM" id="SSF53474">
    <property type="entry name" value="alpha/beta-Hydrolases"/>
    <property type="match status" value="1"/>
</dbReference>
<dbReference type="SUPFAM" id="SSF52151">
    <property type="entry name" value="FabD/lysophospholipase-like"/>
    <property type="match status" value="1"/>
</dbReference>
<dbReference type="Gene3D" id="3.40.50.1820">
    <property type="entry name" value="alpha/beta hydrolase"/>
    <property type="match status" value="1"/>
</dbReference>
<keyword evidence="3" id="KW-0808">Transferase</keyword>
<dbReference type="GO" id="GO:0006633">
    <property type="term" value="P:fatty acid biosynthetic process"/>
    <property type="evidence" value="ECO:0007669"/>
    <property type="project" value="TreeGrafter"/>
</dbReference>
<keyword evidence="1" id="KW-0596">Phosphopantetheine</keyword>
<dbReference type="Pfam" id="PF02801">
    <property type="entry name" value="Ketoacyl-synt_C"/>
    <property type="match status" value="1"/>
</dbReference>
<dbReference type="InterPro" id="IPR014031">
    <property type="entry name" value="Ketoacyl_synth_C"/>
</dbReference>
<comment type="caution">
    <text evidence="5">The sequence shown here is derived from an EMBL/GenBank/DDBJ whole genome shotgun (WGS) entry which is preliminary data.</text>
</comment>
<dbReference type="InterPro" id="IPR009081">
    <property type="entry name" value="PP-bd_ACP"/>
</dbReference>
<keyword evidence="6" id="KW-1185">Reference proteome</keyword>
<dbReference type="PANTHER" id="PTHR43775">
    <property type="entry name" value="FATTY ACID SYNTHASE"/>
    <property type="match status" value="1"/>
</dbReference>
<dbReference type="Gene3D" id="3.10.129.110">
    <property type="entry name" value="Polyketide synthase dehydratase"/>
    <property type="match status" value="1"/>
</dbReference>
<dbReference type="InterPro" id="IPR016035">
    <property type="entry name" value="Acyl_Trfase/lysoPLipase"/>
</dbReference>
<dbReference type="Gene3D" id="1.10.1200.10">
    <property type="entry name" value="ACP-like"/>
    <property type="match status" value="1"/>
</dbReference>
<dbReference type="AlphaFoldDB" id="A0A439D7U6"/>